<keyword evidence="5 8" id="KW-0812">Transmembrane</keyword>
<evidence type="ECO:0000313" key="10">
    <source>
        <dbReference type="EMBL" id="MFB9751017.1"/>
    </source>
</evidence>
<evidence type="ECO:0000256" key="9">
    <source>
        <dbReference type="SAM" id="Coils"/>
    </source>
</evidence>
<protein>
    <recommendedName>
        <fullName evidence="8">Magnesium transport protein CorA</fullName>
    </recommendedName>
</protein>
<proteinExistence type="inferred from homology"/>
<evidence type="ECO:0000256" key="7">
    <source>
        <dbReference type="ARBA" id="ARBA00023136"/>
    </source>
</evidence>
<dbReference type="InterPro" id="IPR002523">
    <property type="entry name" value="MgTranspt_CorA/ZnTranspt_ZntB"/>
</dbReference>
<dbReference type="RefSeq" id="WP_344905662.1">
    <property type="nucleotide sequence ID" value="NZ_BAAAYO010000002.1"/>
</dbReference>
<organism evidence="10 11">
    <name type="scientific">Paenibacillus hodogayensis</name>
    <dbReference type="NCBI Taxonomy" id="279208"/>
    <lineage>
        <taxon>Bacteria</taxon>
        <taxon>Bacillati</taxon>
        <taxon>Bacillota</taxon>
        <taxon>Bacilli</taxon>
        <taxon>Bacillales</taxon>
        <taxon>Paenibacillaceae</taxon>
        <taxon>Paenibacillus</taxon>
    </lineage>
</organism>
<keyword evidence="8" id="KW-0460">Magnesium</keyword>
<feature type="coiled-coil region" evidence="9">
    <location>
        <begin position="107"/>
        <end position="156"/>
    </location>
</feature>
<keyword evidence="11" id="KW-1185">Reference proteome</keyword>
<dbReference type="EMBL" id="JBHMAG010000004">
    <property type="protein sequence ID" value="MFB9751017.1"/>
    <property type="molecule type" value="Genomic_DNA"/>
</dbReference>
<dbReference type="PANTHER" id="PTHR46494:SF1">
    <property type="entry name" value="CORA FAMILY METAL ION TRANSPORTER (EUROFUNG)"/>
    <property type="match status" value="1"/>
</dbReference>
<comment type="similarity">
    <text evidence="2 8">Belongs to the CorA metal ion transporter (MIT) (TC 1.A.35) family.</text>
</comment>
<gene>
    <name evidence="8 10" type="primary">corA</name>
    <name evidence="10" type="ORF">ACFFNY_05465</name>
</gene>
<feature type="transmembrane region" description="Helical" evidence="8">
    <location>
        <begin position="283"/>
        <end position="303"/>
    </location>
</feature>
<dbReference type="InterPro" id="IPR045861">
    <property type="entry name" value="CorA_cytoplasmic_dom"/>
</dbReference>
<evidence type="ECO:0000256" key="6">
    <source>
        <dbReference type="ARBA" id="ARBA00022989"/>
    </source>
</evidence>
<evidence type="ECO:0000256" key="1">
    <source>
        <dbReference type="ARBA" id="ARBA00004651"/>
    </source>
</evidence>
<dbReference type="Pfam" id="PF01544">
    <property type="entry name" value="CorA"/>
    <property type="match status" value="1"/>
</dbReference>
<dbReference type="Gene3D" id="3.30.460.20">
    <property type="entry name" value="CorA soluble domain-like"/>
    <property type="match status" value="1"/>
</dbReference>
<keyword evidence="7 8" id="KW-0472">Membrane</keyword>
<evidence type="ECO:0000256" key="5">
    <source>
        <dbReference type="ARBA" id="ARBA00022692"/>
    </source>
</evidence>
<keyword evidence="6 8" id="KW-1133">Transmembrane helix</keyword>
<dbReference type="CDD" id="cd12822">
    <property type="entry name" value="TmCorA-like"/>
    <property type="match status" value="1"/>
</dbReference>
<comment type="subcellular location">
    <subcellularLocation>
        <location evidence="1">Cell membrane</location>
        <topology evidence="1">Multi-pass membrane protein</topology>
    </subcellularLocation>
    <subcellularLocation>
        <location evidence="8">Membrane</location>
        <topology evidence="8">Multi-pass membrane protein</topology>
    </subcellularLocation>
</comment>
<reference evidence="10 11" key="1">
    <citation type="submission" date="2024-09" db="EMBL/GenBank/DDBJ databases">
        <authorList>
            <person name="Sun Q."/>
            <person name="Mori K."/>
        </authorList>
    </citation>
    <scope>NUCLEOTIDE SEQUENCE [LARGE SCALE GENOMIC DNA]</scope>
    <source>
        <strain evidence="10 11">JCM 12520</strain>
    </source>
</reference>
<keyword evidence="3 8" id="KW-0813">Transport</keyword>
<accession>A0ABV5VRW0</accession>
<keyword evidence="9" id="KW-0175">Coiled coil</keyword>
<dbReference type="PANTHER" id="PTHR46494">
    <property type="entry name" value="CORA FAMILY METAL ION TRANSPORTER (EUROFUNG)"/>
    <property type="match status" value="1"/>
</dbReference>
<dbReference type="SUPFAM" id="SSF144083">
    <property type="entry name" value="Magnesium transport protein CorA, transmembrane region"/>
    <property type="match status" value="1"/>
</dbReference>
<dbReference type="Gene3D" id="1.20.58.340">
    <property type="entry name" value="Magnesium transport protein CorA, transmembrane region"/>
    <property type="match status" value="2"/>
</dbReference>
<feature type="transmembrane region" description="Helical" evidence="8">
    <location>
        <begin position="248"/>
        <end position="271"/>
    </location>
</feature>
<evidence type="ECO:0000256" key="3">
    <source>
        <dbReference type="ARBA" id="ARBA00022448"/>
    </source>
</evidence>
<dbReference type="NCBIfam" id="TIGR00383">
    <property type="entry name" value="corA"/>
    <property type="match status" value="1"/>
</dbReference>
<evidence type="ECO:0000256" key="4">
    <source>
        <dbReference type="ARBA" id="ARBA00022475"/>
    </source>
</evidence>
<dbReference type="Proteomes" id="UP001589619">
    <property type="component" value="Unassembled WGS sequence"/>
</dbReference>
<dbReference type="SUPFAM" id="SSF143865">
    <property type="entry name" value="CorA soluble domain-like"/>
    <property type="match status" value="1"/>
</dbReference>
<keyword evidence="8" id="KW-0406">Ion transport</keyword>
<dbReference type="InterPro" id="IPR004488">
    <property type="entry name" value="Mg/Co-transport_prot_CorA"/>
</dbReference>
<evidence type="ECO:0000256" key="8">
    <source>
        <dbReference type="RuleBase" id="RU362010"/>
    </source>
</evidence>
<evidence type="ECO:0000256" key="2">
    <source>
        <dbReference type="ARBA" id="ARBA00009765"/>
    </source>
</evidence>
<sequence>MLIYTKSTGRVTREQIRVPGPDEVVWIRLRSPEPDELQHVLHDMFHCHPLLVEDCMHLNQRAKMDRYQDRIFISFYALDEHLKASEFATVIGDSFIITVHRDEIPFFETLEKECEQLEELMESTGAILYRILDRCVDEYTNHTNQLDDRIDRLEQSIHHNPYTKIAQPIFKMKRTLHLLRRIFAEERTLVGSIVHQNFPYIRQESDAYFMDVYDHLSRIVDSMDIFRESLNGLLELQMNMRSDRMNEIMKTLTVASTFFMPLTFIAGVYGMNFKGMPELDWKYGYIGIWGVMIAISLSLWMYFKKKKWL</sequence>
<name>A0ABV5VRW0_9BACL</name>
<dbReference type="InterPro" id="IPR045863">
    <property type="entry name" value="CorA_TM1_TM2"/>
</dbReference>
<comment type="caution">
    <text evidence="10">The sequence shown here is derived from an EMBL/GenBank/DDBJ whole genome shotgun (WGS) entry which is preliminary data.</text>
</comment>
<comment type="function">
    <text evidence="8">Mediates influx of magnesium ions.</text>
</comment>
<evidence type="ECO:0000313" key="11">
    <source>
        <dbReference type="Proteomes" id="UP001589619"/>
    </source>
</evidence>
<keyword evidence="4 8" id="KW-1003">Cell membrane</keyword>